<dbReference type="EMBL" id="FONG01000039">
    <property type="protein sequence ID" value="SFF92752.1"/>
    <property type="molecule type" value="Genomic_DNA"/>
</dbReference>
<dbReference type="STRING" id="380248.SAMN05216251_13913"/>
<proteinExistence type="predicted"/>
<keyword evidence="7" id="KW-1185">Reference proteome</keyword>
<dbReference type="SUPFAM" id="SSF47413">
    <property type="entry name" value="lambda repressor-like DNA-binding domains"/>
    <property type="match status" value="1"/>
</dbReference>
<dbReference type="PANTHER" id="PTHR30146:SF153">
    <property type="entry name" value="LACTOSE OPERON REPRESSOR"/>
    <property type="match status" value="1"/>
</dbReference>
<evidence type="ECO:0000256" key="2">
    <source>
        <dbReference type="ARBA" id="ARBA00023125"/>
    </source>
</evidence>
<dbReference type="GO" id="GO:0003700">
    <property type="term" value="F:DNA-binding transcription factor activity"/>
    <property type="evidence" value="ECO:0007669"/>
    <property type="project" value="TreeGrafter"/>
</dbReference>
<dbReference type="PANTHER" id="PTHR30146">
    <property type="entry name" value="LACI-RELATED TRANSCRIPTIONAL REPRESSOR"/>
    <property type="match status" value="1"/>
</dbReference>
<gene>
    <name evidence="6" type="ORF">SAMN05216251_13913</name>
</gene>
<evidence type="ECO:0000256" key="1">
    <source>
        <dbReference type="ARBA" id="ARBA00023015"/>
    </source>
</evidence>
<dbReference type="InterPro" id="IPR028082">
    <property type="entry name" value="Peripla_BP_I"/>
</dbReference>
<evidence type="ECO:0000313" key="6">
    <source>
        <dbReference type="EMBL" id="SFF92752.1"/>
    </source>
</evidence>
<reference evidence="6 7" key="1">
    <citation type="submission" date="2016-10" db="EMBL/GenBank/DDBJ databases">
        <authorList>
            <person name="de Groot N.N."/>
        </authorList>
    </citation>
    <scope>NUCLEOTIDE SEQUENCE [LARGE SCALE GENOMIC DNA]</scope>
    <source>
        <strain evidence="6 7">CGMCC 4.3510</strain>
    </source>
</reference>
<dbReference type="GO" id="GO:0000976">
    <property type="term" value="F:transcription cis-regulatory region binding"/>
    <property type="evidence" value="ECO:0007669"/>
    <property type="project" value="TreeGrafter"/>
</dbReference>
<dbReference type="AlphaFoldDB" id="A0A1I2MMS1"/>
<dbReference type="InterPro" id="IPR010982">
    <property type="entry name" value="Lambda_DNA-bd_dom_sf"/>
</dbReference>
<feature type="region of interest" description="Disordered" evidence="4">
    <location>
        <begin position="1"/>
        <end position="53"/>
    </location>
</feature>
<dbReference type="SMART" id="SM00354">
    <property type="entry name" value="HTH_LACI"/>
    <property type="match status" value="1"/>
</dbReference>
<dbReference type="Gene3D" id="1.10.260.40">
    <property type="entry name" value="lambda repressor-like DNA-binding domains"/>
    <property type="match status" value="1"/>
</dbReference>
<evidence type="ECO:0000259" key="5">
    <source>
        <dbReference type="PROSITE" id="PS50932"/>
    </source>
</evidence>
<dbReference type="InterPro" id="IPR046335">
    <property type="entry name" value="LacI/GalR-like_sensor"/>
</dbReference>
<sequence>MAGMAETAPEHTGPDAVPGPDPKAGPDSGPDPADGAEQAAAGAAPAPVSGGGSRRVTIRDVAVRAGVSVATVSRALAGNYPTSAAARAKVLRAVKDLDYVIDGRARALAGTGPKTVAVIMMSVDSYFFAAVAQGVEQEAAARGRLCMVCSHGGDEARELALVQMMREQRAEIVILVGGAVEDEAYRTRLTEYAHGLAAAGSRLVLCGRPAPSPDTPVIVVDYDNEAGAYAAVSHLLSAGHRRILYLGTMPGHSTAEPRVRGYQRALADHGLGPEHQRIAGIGLGRTNGYNAMRDLLADCDGTPDFTAVFAGDDLVAAGAMAALRERGLRTPQDISVVGYNNDDVAQDLNPPLTTVNIPSYELGRAAVRLALAEEDAALPGTARGTTQTRHLLGTHIILRESVRRAAPEEATR</sequence>
<protein>
    <submittedName>
        <fullName evidence="6">Transcriptional regulator, LacI family</fullName>
    </submittedName>
</protein>
<dbReference type="Proteomes" id="UP000199323">
    <property type="component" value="Unassembled WGS sequence"/>
</dbReference>
<feature type="compositionally biased region" description="Low complexity" evidence="4">
    <location>
        <begin position="30"/>
        <end position="48"/>
    </location>
</feature>
<evidence type="ECO:0000313" key="7">
    <source>
        <dbReference type="Proteomes" id="UP000199323"/>
    </source>
</evidence>
<evidence type="ECO:0000256" key="4">
    <source>
        <dbReference type="SAM" id="MobiDB-lite"/>
    </source>
</evidence>
<feature type="domain" description="HTH lacI-type" evidence="5">
    <location>
        <begin position="56"/>
        <end position="110"/>
    </location>
</feature>
<dbReference type="PROSITE" id="PS50932">
    <property type="entry name" value="HTH_LACI_2"/>
    <property type="match status" value="1"/>
</dbReference>
<keyword evidence="2" id="KW-0238">DNA-binding</keyword>
<dbReference type="Pfam" id="PF00356">
    <property type="entry name" value="LacI"/>
    <property type="match status" value="1"/>
</dbReference>
<evidence type="ECO:0000256" key="3">
    <source>
        <dbReference type="ARBA" id="ARBA00023163"/>
    </source>
</evidence>
<dbReference type="Gene3D" id="3.40.50.2300">
    <property type="match status" value="2"/>
</dbReference>
<keyword evidence="1" id="KW-0805">Transcription regulation</keyword>
<dbReference type="SUPFAM" id="SSF53822">
    <property type="entry name" value="Periplasmic binding protein-like I"/>
    <property type="match status" value="1"/>
</dbReference>
<dbReference type="CDD" id="cd01392">
    <property type="entry name" value="HTH_LacI"/>
    <property type="match status" value="1"/>
</dbReference>
<dbReference type="PROSITE" id="PS00356">
    <property type="entry name" value="HTH_LACI_1"/>
    <property type="match status" value="1"/>
</dbReference>
<dbReference type="InterPro" id="IPR000843">
    <property type="entry name" value="HTH_LacI"/>
</dbReference>
<dbReference type="Pfam" id="PF13377">
    <property type="entry name" value="Peripla_BP_3"/>
    <property type="match status" value="1"/>
</dbReference>
<name>A0A1I2MMS1_9ACTN</name>
<keyword evidence="3" id="KW-0804">Transcription</keyword>
<accession>A0A1I2MMS1</accession>
<organism evidence="6 7">
    <name type="scientific">Actinacidiphila alni</name>
    <dbReference type="NCBI Taxonomy" id="380248"/>
    <lineage>
        <taxon>Bacteria</taxon>
        <taxon>Bacillati</taxon>
        <taxon>Actinomycetota</taxon>
        <taxon>Actinomycetes</taxon>
        <taxon>Kitasatosporales</taxon>
        <taxon>Streptomycetaceae</taxon>
        <taxon>Actinacidiphila</taxon>
    </lineage>
</organism>
<dbReference type="CDD" id="cd06267">
    <property type="entry name" value="PBP1_LacI_sugar_binding-like"/>
    <property type="match status" value="1"/>
</dbReference>